<feature type="domain" description="Response regulatory" evidence="3">
    <location>
        <begin position="7"/>
        <end position="127"/>
    </location>
</feature>
<dbReference type="RefSeq" id="WP_092786773.1">
    <property type="nucleotide sequence ID" value="NZ_FNAP01000009.1"/>
</dbReference>
<evidence type="ECO:0000313" key="4">
    <source>
        <dbReference type="EMBL" id="SDE62775.1"/>
    </source>
</evidence>
<dbReference type="InterPro" id="IPR050595">
    <property type="entry name" value="Bact_response_regulator"/>
</dbReference>
<dbReference type="Pfam" id="PF00072">
    <property type="entry name" value="Response_reg"/>
    <property type="match status" value="1"/>
</dbReference>
<dbReference type="SUPFAM" id="SSF52172">
    <property type="entry name" value="CheY-like"/>
    <property type="match status" value="1"/>
</dbReference>
<keyword evidence="4" id="KW-0808">Transferase</keyword>
<evidence type="ECO:0000313" key="5">
    <source>
        <dbReference type="Proteomes" id="UP000199412"/>
    </source>
</evidence>
<accession>A0A1G7EH59</accession>
<feature type="modified residue" description="4-aspartylphosphate" evidence="2">
    <location>
        <position position="59"/>
    </location>
</feature>
<evidence type="ECO:0000256" key="2">
    <source>
        <dbReference type="PROSITE-ProRule" id="PRU00169"/>
    </source>
</evidence>
<dbReference type="SMART" id="SM00448">
    <property type="entry name" value="REC"/>
    <property type="match status" value="1"/>
</dbReference>
<dbReference type="PROSITE" id="PS50110">
    <property type="entry name" value="RESPONSE_REGULATORY"/>
    <property type="match status" value="1"/>
</dbReference>
<keyword evidence="5" id="KW-1185">Reference proteome</keyword>
<gene>
    <name evidence="4" type="ORF">SAMN05421720_10959</name>
</gene>
<dbReference type="EMBL" id="FNAP01000009">
    <property type="protein sequence ID" value="SDE62775.1"/>
    <property type="molecule type" value="Genomic_DNA"/>
</dbReference>
<dbReference type="PANTHER" id="PTHR44591:SF3">
    <property type="entry name" value="RESPONSE REGULATORY DOMAIN-CONTAINING PROTEIN"/>
    <property type="match status" value="1"/>
</dbReference>
<protein>
    <submittedName>
        <fullName evidence="4">Two-component system, chemotaxis family, response regulator CheY/two-component system, chemotaxis family, sensor histidine kinase and response regulator WspE</fullName>
    </submittedName>
</protein>
<sequence>MTTSDKTVMIVDDDPLARELLTAVLNACGITRVLSAGDGEEGLAVLARADPAPALIITDIDMPRMDGWSLARRIRMGAVEGQNDLPIVMLTANNSERNQQKAEFHRIEGYLVKPPTPDTVGPFLSRV</sequence>
<dbReference type="GO" id="GO:0000160">
    <property type="term" value="P:phosphorelay signal transduction system"/>
    <property type="evidence" value="ECO:0007669"/>
    <property type="project" value="InterPro"/>
</dbReference>
<dbReference type="Proteomes" id="UP000199412">
    <property type="component" value="Unassembled WGS sequence"/>
</dbReference>
<dbReference type="PANTHER" id="PTHR44591">
    <property type="entry name" value="STRESS RESPONSE REGULATOR PROTEIN 1"/>
    <property type="match status" value="1"/>
</dbReference>
<organism evidence="4 5">
    <name type="scientific">Rhodospira trueperi</name>
    <dbReference type="NCBI Taxonomy" id="69960"/>
    <lineage>
        <taxon>Bacteria</taxon>
        <taxon>Pseudomonadati</taxon>
        <taxon>Pseudomonadota</taxon>
        <taxon>Alphaproteobacteria</taxon>
        <taxon>Rhodospirillales</taxon>
        <taxon>Rhodospirillaceae</taxon>
        <taxon>Rhodospira</taxon>
    </lineage>
</organism>
<dbReference type="STRING" id="69960.SAMN05421720_10959"/>
<reference evidence="4 5" key="1">
    <citation type="submission" date="2016-10" db="EMBL/GenBank/DDBJ databases">
        <authorList>
            <person name="de Groot N.N."/>
        </authorList>
    </citation>
    <scope>NUCLEOTIDE SEQUENCE [LARGE SCALE GENOMIC DNA]</scope>
    <source>
        <strain evidence="4 5">ATCC 700224</strain>
    </source>
</reference>
<dbReference type="InterPro" id="IPR001789">
    <property type="entry name" value="Sig_transdc_resp-reg_receiver"/>
</dbReference>
<proteinExistence type="predicted"/>
<keyword evidence="1 2" id="KW-0597">Phosphoprotein</keyword>
<dbReference type="AlphaFoldDB" id="A0A1G7EH59"/>
<dbReference type="OrthoDB" id="9800897at2"/>
<dbReference type="CDD" id="cd00156">
    <property type="entry name" value="REC"/>
    <property type="match status" value="1"/>
</dbReference>
<name>A0A1G7EH59_9PROT</name>
<evidence type="ECO:0000259" key="3">
    <source>
        <dbReference type="PROSITE" id="PS50110"/>
    </source>
</evidence>
<dbReference type="GO" id="GO:0016301">
    <property type="term" value="F:kinase activity"/>
    <property type="evidence" value="ECO:0007669"/>
    <property type="project" value="UniProtKB-KW"/>
</dbReference>
<keyword evidence="4" id="KW-0418">Kinase</keyword>
<dbReference type="Gene3D" id="3.40.50.2300">
    <property type="match status" value="1"/>
</dbReference>
<evidence type="ECO:0000256" key="1">
    <source>
        <dbReference type="ARBA" id="ARBA00022553"/>
    </source>
</evidence>
<dbReference type="InterPro" id="IPR011006">
    <property type="entry name" value="CheY-like_superfamily"/>
</dbReference>